<name>M3AG08_PSEFD</name>
<dbReference type="InterPro" id="IPR001128">
    <property type="entry name" value="Cyt_P450"/>
</dbReference>
<dbReference type="VEuPathDB" id="FungiDB:MYCFIDRAFT_118828"/>
<dbReference type="STRING" id="383855.M3AG08"/>
<dbReference type="GeneID" id="19330374"/>
<comment type="similarity">
    <text evidence="2">Belongs to the cytochrome P450 family.</text>
</comment>
<evidence type="ECO:0000313" key="6">
    <source>
        <dbReference type="EMBL" id="EME83526.1"/>
    </source>
</evidence>
<dbReference type="GO" id="GO:0005506">
    <property type="term" value="F:iron ion binding"/>
    <property type="evidence" value="ECO:0007669"/>
    <property type="project" value="InterPro"/>
</dbReference>
<gene>
    <name evidence="6" type="ORF">MYCFIDRAFT_118828</name>
</gene>
<evidence type="ECO:0000256" key="1">
    <source>
        <dbReference type="ARBA" id="ARBA00001971"/>
    </source>
</evidence>
<dbReference type="InterPro" id="IPR036396">
    <property type="entry name" value="Cyt_P450_sf"/>
</dbReference>
<dbReference type="GO" id="GO:0004497">
    <property type="term" value="F:monooxygenase activity"/>
    <property type="evidence" value="ECO:0007669"/>
    <property type="project" value="InterPro"/>
</dbReference>
<dbReference type="CDD" id="cd11040">
    <property type="entry name" value="CYP7_CYP8-like"/>
    <property type="match status" value="1"/>
</dbReference>
<evidence type="ECO:0000256" key="2">
    <source>
        <dbReference type="ARBA" id="ARBA00010617"/>
    </source>
</evidence>
<feature type="binding site" description="axial binding residue" evidence="5">
    <location>
        <position position="286"/>
    </location>
    <ligand>
        <name>heme</name>
        <dbReference type="ChEBI" id="CHEBI:30413"/>
    </ligand>
    <ligandPart>
        <name>Fe</name>
        <dbReference type="ChEBI" id="CHEBI:18248"/>
    </ligandPart>
</feature>
<reference evidence="6 7" key="1">
    <citation type="journal article" date="2012" name="PLoS Pathog.">
        <title>Diverse lifestyles and strategies of plant pathogenesis encoded in the genomes of eighteen Dothideomycetes fungi.</title>
        <authorList>
            <person name="Ohm R.A."/>
            <person name="Feau N."/>
            <person name="Henrissat B."/>
            <person name="Schoch C.L."/>
            <person name="Horwitz B.A."/>
            <person name="Barry K.W."/>
            <person name="Condon B.J."/>
            <person name="Copeland A.C."/>
            <person name="Dhillon B."/>
            <person name="Glaser F."/>
            <person name="Hesse C.N."/>
            <person name="Kosti I."/>
            <person name="LaButti K."/>
            <person name="Lindquist E.A."/>
            <person name="Lucas S."/>
            <person name="Salamov A.A."/>
            <person name="Bradshaw R.E."/>
            <person name="Ciuffetti L."/>
            <person name="Hamelin R.C."/>
            <person name="Kema G.H.J."/>
            <person name="Lawrence C."/>
            <person name="Scott J.A."/>
            <person name="Spatafora J.W."/>
            <person name="Turgeon B.G."/>
            <person name="de Wit P.J.G.M."/>
            <person name="Zhong S."/>
            <person name="Goodwin S.B."/>
            <person name="Grigoriev I.V."/>
        </authorList>
    </citation>
    <scope>NUCLEOTIDE SEQUENCE [LARGE SCALE GENOMIC DNA]</scope>
    <source>
        <strain evidence="6 7">CIRAD86</strain>
    </source>
</reference>
<keyword evidence="4 5" id="KW-0408">Iron</keyword>
<comment type="cofactor">
    <cofactor evidence="1 5">
        <name>heme</name>
        <dbReference type="ChEBI" id="CHEBI:30413"/>
    </cofactor>
</comment>
<dbReference type="Proteomes" id="UP000016932">
    <property type="component" value="Unassembled WGS sequence"/>
</dbReference>
<sequence length="357" mass="40079">DTGDRNVLGLWSWIREHLSQSALQAFYGLDSPVTADSALMKDFWIWEENIQVLMMSPAPSILARDAFLARERWLRAWEKYVQQGRYKGASKFIQDRVALHMKEFDLTEEAYGRVESGTPHALLVNMVPSSFWFISYIFQDPTLLAEIRQEIDRCIAKNGSRYELNVSKLRTSCPLFGSTFKETLRIVAPLHTNRVIAEDTLVTHPGTGQTCLLKKGATIQYASTLIHKNESVWGEDANSFQARRFLPMFEKSMEGRGMDPATSYRDGGGRVHTGSFRSFGGGFNVCPGRHFAEAEVQGIAALFCAAFDMHGKDGQAFATPPVEKANGFLFTAAVKPAHDVQVRLARRKGYVGVQWQL</sequence>
<feature type="non-terminal residue" evidence="6">
    <location>
        <position position="357"/>
    </location>
</feature>
<dbReference type="PANTHER" id="PTHR47582:SF1">
    <property type="entry name" value="P450, PUTATIVE (EUROFUNG)-RELATED"/>
    <property type="match status" value="1"/>
</dbReference>
<protein>
    <recommendedName>
        <fullName evidence="8">Cytochrome P450</fullName>
    </recommendedName>
</protein>
<dbReference type="eggNOG" id="KOG0684">
    <property type="taxonomic scope" value="Eukaryota"/>
</dbReference>
<keyword evidence="5" id="KW-0349">Heme</keyword>
<dbReference type="HOGENOM" id="CLU_018012_4_1_1"/>
<dbReference type="Gene3D" id="1.10.630.10">
    <property type="entry name" value="Cytochrome P450"/>
    <property type="match status" value="1"/>
</dbReference>
<evidence type="ECO:0000256" key="5">
    <source>
        <dbReference type="PIRSR" id="PIRSR602403-1"/>
    </source>
</evidence>
<evidence type="ECO:0008006" key="8">
    <source>
        <dbReference type="Google" id="ProtNLM"/>
    </source>
</evidence>
<evidence type="ECO:0000313" key="7">
    <source>
        <dbReference type="Proteomes" id="UP000016932"/>
    </source>
</evidence>
<keyword evidence="3 5" id="KW-0479">Metal-binding</keyword>
<keyword evidence="7" id="KW-1185">Reference proteome</keyword>
<dbReference type="EMBL" id="KB446558">
    <property type="protein sequence ID" value="EME83526.1"/>
    <property type="molecule type" value="Genomic_DNA"/>
</dbReference>
<proteinExistence type="inferred from homology"/>
<dbReference type="InterPro" id="IPR002403">
    <property type="entry name" value="Cyt_P450_E_grp-IV"/>
</dbReference>
<evidence type="ECO:0000256" key="4">
    <source>
        <dbReference type="ARBA" id="ARBA00023004"/>
    </source>
</evidence>
<organism evidence="6 7">
    <name type="scientific">Pseudocercospora fijiensis (strain CIRAD86)</name>
    <name type="common">Black leaf streak disease fungus</name>
    <name type="synonym">Mycosphaerella fijiensis</name>
    <dbReference type="NCBI Taxonomy" id="383855"/>
    <lineage>
        <taxon>Eukaryota</taxon>
        <taxon>Fungi</taxon>
        <taxon>Dikarya</taxon>
        <taxon>Ascomycota</taxon>
        <taxon>Pezizomycotina</taxon>
        <taxon>Dothideomycetes</taxon>
        <taxon>Dothideomycetidae</taxon>
        <taxon>Mycosphaerellales</taxon>
        <taxon>Mycosphaerellaceae</taxon>
        <taxon>Pseudocercospora</taxon>
    </lineage>
</organism>
<dbReference type="SUPFAM" id="SSF48264">
    <property type="entry name" value="Cytochrome P450"/>
    <property type="match status" value="1"/>
</dbReference>
<dbReference type="Pfam" id="PF00067">
    <property type="entry name" value="p450"/>
    <property type="match status" value="1"/>
</dbReference>
<dbReference type="AlphaFoldDB" id="M3AG08"/>
<dbReference type="OrthoDB" id="3366823at2759"/>
<dbReference type="GO" id="GO:0020037">
    <property type="term" value="F:heme binding"/>
    <property type="evidence" value="ECO:0007669"/>
    <property type="project" value="InterPro"/>
</dbReference>
<dbReference type="PRINTS" id="PR00465">
    <property type="entry name" value="EP450IV"/>
</dbReference>
<feature type="non-terminal residue" evidence="6">
    <location>
        <position position="1"/>
    </location>
</feature>
<evidence type="ECO:0000256" key="3">
    <source>
        <dbReference type="ARBA" id="ARBA00022723"/>
    </source>
</evidence>
<dbReference type="InterPro" id="IPR053007">
    <property type="entry name" value="CYP450_monoxygenase_sec-met"/>
</dbReference>
<dbReference type="PANTHER" id="PTHR47582">
    <property type="entry name" value="P450, PUTATIVE (EUROFUNG)-RELATED"/>
    <property type="match status" value="1"/>
</dbReference>
<dbReference type="GO" id="GO:0016705">
    <property type="term" value="F:oxidoreductase activity, acting on paired donors, with incorporation or reduction of molecular oxygen"/>
    <property type="evidence" value="ECO:0007669"/>
    <property type="project" value="InterPro"/>
</dbReference>
<dbReference type="RefSeq" id="XP_007926721.1">
    <property type="nucleotide sequence ID" value="XM_007928530.1"/>
</dbReference>
<dbReference type="KEGG" id="pfj:MYCFIDRAFT_118828"/>
<accession>M3AG08</accession>